<evidence type="ECO:0000259" key="12">
    <source>
        <dbReference type="Pfam" id="PF04057"/>
    </source>
</evidence>
<gene>
    <name evidence="15" type="ORF">PSNMU_V1.4_AUG-EV-PASAV3_0122360</name>
</gene>
<keyword evidence="3 9" id="KW-0235">DNA replication</keyword>
<protein>
    <recommendedName>
        <fullName evidence="9">Replication protein A subunit</fullName>
    </recommendedName>
</protein>
<evidence type="ECO:0000259" key="11">
    <source>
        <dbReference type="Pfam" id="PF01336"/>
    </source>
</evidence>
<evidence type="ECO:0000259" key="13">
    <source>
        <dbReference type="Pfam" id="PF08646"/>
    </source>
</evidence>
<dbReference type="CDD" id="cd04477">
    <property type="entry name" value="RPA1N"/>
    <property type="match status" value="1"/>
</dbReference>
<evidence type="ECO:0000256" key="1">
    <source>
        <dbReference type="ARBA" id="ARBA00004123"/>
    </source>
</evidence>
<dbReference type="InterPro" id="IPR031657">
    <property type="entry name" value="REPA_OB_2"/>
</dbReference>
<dbReference type="InterPro" id="IPR012340">
    <property type="entry name" value="NA-bd_OB-fold"/>
</dbReference>
<evidence type="ECO:0000313" key="15">
    <source>
        <dbReference type="EMBL" id="VEU45086.1"/>
    </source>
</evidence>
<comment type="similarity">
    <text evidence="2 9">Belongs to the replication factor A protein 1 family.</text>
</comment>
<sequence>MASLLTPQAVRTIVAAPQQEKGFQPVCQIINIKNVRNGGQTDRYRIILSDGECYVQGMVATQLNHLIAEDRLKNHNVVRIENYMINDVKGKKVIILLGFSVVDGTVDTKIGSPLDVEKVGAANLSASRAVGSGAGPMYNRTNQHRAAAKHSPAKPAGANPYGGSPRKNNPYSPRGPGSSSAPIVHRQGSAGGPRITPILQLNMYQNRFTIKGRVTTKSDIKHWSNSKGEGYLSSLEVLDAGGTDIRITMFKEAVDKWQNYFEVGQVYTITGGRLKVANQKWNTCKSNYEMTIDVNTEIAKCEDSADIQKQSFDFCKIGNLEEKEEGSYVDVIGIVQDIGEVQSLVSKKTGQELKKADLTLIDDTGVQVRLTAWGRQAEEAASKLGGNGPDKPVVAFRRARVSDYGGKTLSGGDPFPEPDCPETEEVRSWWSSQGSRAAPVRSLSSAGGGAGRMDSFADRKTIADIKGQQLGEHSEKGDFLCFKAHFTFLKKDKEGGAWYTACPNKEEPCRNRCKINQTTDGSYHCDRCNGTYPNCNRKWIFSGTVGDSTSNTWVSVFDEQAQQMLGRTADEMHEHYQTNQPLYDACFAKAAFSEWVLKCRVRKEQVNDEYRTKVQVVRMEPVDYAAECREMIQALERM</sequence>
<dbReference type="GO" id="GO:0003677">
    <property type="term" value="F:DNA binding"/>
    <property type="evidence" value="ECO:0007669"/>
    <property type="project" value="UniProtKB-KW"/>
</dbReference>
<evidence type="ECO:0000256" key="6">
    <source>
        <dbReference type="ARBA" id="ARBA00022833"/>
    </source>
</evidence>
<keyword evidence="5 9" id="KW-0863">Zinc-finger</keyword>
<evidence type="ECO:0000256" key="4">
    <source>
        <dbReference type="ARBA" id="ARBA00022723"/>
    </source>
</evidence>
<dbReference type="Gene3D" id="2.40.50.140">
    <property type="entry name" value="Nucleic acid-binding proteins"/>
    <property type="match status" value="4"/>
</dbReference>
<evidence type="ECO:0000256" key="5">
    <source>
        <dbReference type="ARBA" id="ARBA00022771"/>
    </source>
</evidence>
<feature type="compositionally biased region" description="Basic residues" evidence="10">
    <location>
        <begin position="142"/>
        <end position="152"/>
    </location>
</feature>
<evidence type="ECO:0000256" key="8">
    <source>
        <dbReference type="ARBA" id="ARBA00023242"/>
    </source>
</evidence>
<dbReference type="Pfam" id="PF16900">
    <property type="entry name" value="REPA_OB_2"/>
    <property type="match status" value="1"/>
</dbReference>
<dbReference type="EMBL" id="CAACVS010000683">
    <property type="protein sequence ID" value="VEU45086.1"/>
    <property type="molecule type" value="Genomic_DNA"/>
</dbReference>
<dbReference type="GO" id="GO:0006281">
    <property type="term" value="P:DNA repair"/>
    <property type="evidence" value="ECO:0007669"/>
    <property type="project" value="InterPro"/>
</dbReference>
<dbReference type="FunFam" id="2.40.50.140:FF:000090">
    <property type="entry name" value="Replication protein A subunit"/>
    <property type="match status" value="1"/>
</dbReference>
<dbReference type="InterPro" id="IPR047192">
    <property type="entry name" value="Euk_RPA1_DBD_C"/>
</dbReference>
<dbReference type="AlphaFoldDB" id="A0A448ZSU6"/>
<dbReference type="InterPro" id="IPR004365">
    <property type="entry name" value="NA-bd_OB_tRNA"/>
</dbReference>
<evidence type="ECO:0000259" key="14">
    <source>
        <dbReference type="Pfam" id="PF16900"/>
    </source>
</evidence>
<dbReference type="CDD" id="cd04476">
    <property type="entry name" value="RPA1_DBD_C"/>
    <property type="match status" value="1"/>
</dbReference>
<keyword evidence="16" id="KW-1185">Reference proteome</keyword>
<feature type="domain" description="Replication factor-A protein 1 N-terminal" evidence="12">
    <location>
        <begin position="5"/>
        <end position="102"/>
    </location>
</feature>
<dbReference type="CDD" id="cd04474">
    <property type="entry name" value="RPA1_DBD_A"/>
    <property type="match status" value="1"/>
</dbReference>
<name>A0A448ZSU6_9STRA</name>
<dbReference type="GO" id="GO:0008270">
    <property type="term" value="F:zinc ion binding"/>
    <property type="evidence" value="ECO:0007669"/>
    <property type="project" value="UniProtKB-KW"/>
</dbReference>
<dbReference type="FunFam" id="2.40.50.140:FF:000041">
    <property type="entry name" value="Replication protein A subunit"/>
    <property type="match status" value="1"/>
</dbReference>
<dbReference type="CDD" id="cd04475">
    <property type="entry name" value="RPA1_DBD_B"/>
    <property type="match status" value="1"/>
</dbReference>
<keyword evidence="8 9" id="KW-0539">Nucleus</keyword>
<organism evidence="15 16">
    <name type="scientific">Pseudo-nitzschia multistriata</name>
    <dbReference type="NCBI Taxonomy" id="183589"/>
    <lineage>
        <taxon>Eukaryota</taxon>
        <taxon>Sar</taxon>
        <taxon>Stramenopiles</taxon>
        <taxon>Ochrophyta</taxon>
        <taxon>Bacillariophyta</taxon>
        <taxon>Bacillariophyceae</taxon>
        <taxon>Bacillariophycidae</taxon>
        <taxon>Bacillariales</taxon>
        <taxon>Bacillariaceae</taxon>
        <taxon>Pseudo-nitzschia</taxon>
    </lineage>
</organism>
<dbReference type="Pfam" id="PF08646">
    <property type="entry name" value="Rep_fac-A_C"/>
    <property type="match status" value="1"/>
</dbReference>
<dbReference type="GO" id="GO:0006260">
    <property type="term" value="P:DNA replication"/>
    <property type="evidence" value="ECO:0007669"/>
    <property type="project" value="UniProtKB-KW"/>
</dbReference>
<dbReference type="InterPro" id="IPR004591">
    <property type="entry name" value="Rfa1"/>
</dbReference>
<accession>A0A448ZSU6</accession>
<evidence type="ECO:0000313" key="16">
    <source>
        <dbReference type="Proteomes" id="UP000291116"/>
    </source>
</evidence>
<dbReference type="SUPFAM" id="SSF50249">
    <property type="entry name" value="Nucleic acid-binding proteins"/>
    <property type="match status" value="4"/>
</dbReference>
<dbReference type="FunFam" id="2.40.50.140:FF:000117">
    <property type="entry name" value="Replication protein A subunit"/>
    <property type="match status" value="1"/>
</dbReference>
<dbReference type="PANTHER" id="PTHR47165">
    <property type="entry name" value="OS03G0429900 PROTEIN"/>
    <property type="match status" value="1"/>
</dbReference>
<feature type="region of interest" description="Disordered" evidence="10">
    <location>
        <begin position="130"/>
        <end position="195"/>
    </location>
</feature>
<dbReference type="PANTHER" id="PTHR47165:SF4">
    <property type="entry name" value="OS03G0429900 PROTEIN"/>
    <property type="match status" value="1"/>
</dbReference>
<feature type="domain" description="OB" evidence="11">
    <location>
        <begin position="209"/>
        <end position="292"/>
    </location>
</feature>
<dbReference type="Pfam" id="PF01336">
    <property type="entry name" value="tRNA_anti-codon"/>
    <property type="match status" value="1"/>
</dbReference>
<comment type="subcellular location">
    <subcellularLocation>
        <location evidence="1 9">Nucleus</location>
    </subcellularLocation>
</comment>
<dbReference type="OrthoDB" id="1751331at2759"/>
<proteinExistence type="inferred from homology"/>
<reference evidence="15 16" key="1">
    <citation type="submission" date="2019-01" db="EMBL/GenBank/DDBJ databases">
        <authorList>
            <person name="Ferrante I. M."/>
        </authorList>
    </citation>
    <scope>NUCLEOTIDE SEQUENCE [LARGE SCALE GENOMIC DNA]</scope>
    <source>
        <strain evidence="15 16">B856</strain>
    </source>
</reference>
<feature type="compositionally biased region" description="Polar residues" evidence="10">
    <location>
        <begin position="166"/>
        <end position="181"/>
    </location>
</feature>
<evidence type="ECO:0000256" key="2">
    <source>
        <dbReference type="ARBA" id="ARBA00005690"/>
    </source>
</evidence>
<keyword evidence="7 9" id="KW-0238">DNA-binding</keyword>
<dbReference type="GO" id="GO:0005634">
    <property type="term" value="C:nucleus"/>
    <property type="evidence" value="ECO:0007669"/>
    <property type="project" value="UniProtKB-SubCell"/>
</dbReference>
<dbReference type="Pfam" id="PF04057">
    <property type="entry name" value="Rep-A_N"/>
    <property type="match status" value="1"/>
</dbReference>
<dbReference type="GO" id="GO:0006310">
    <property type="term" value="P:DNA recombination"/>
    <property type="evidence" value="ECO:0007669"/>
    <property type="project" value="InterPro"/>
</dbReference>
<feature type="domain" description="Replication protein A OB" evidence="14">
    <location>
        <begin position="317"/>
        <end position="410"/>
    </location>
</feature>
<dbReference type="NCBIfam" id="TIGR00617">
    <property type="entry name" value="rpa1"/>
    <property type="match status" value="1"/>
</dbReference>
<feature type="domain" description="Replication factor A C-terminal" evidence="13">
    <location>
        <begin position="481"/>
        <end position="630"/>
    </location>
</feature>
<keyword evidence="4 9" id="KW-0479">Metal-binding</keyword>
<dbReference type="FunFam" id="2.40.50.140:FF:000064">
    <property type="entry name" value="Replication protein A subunit"/>
    <property type="match status" value="1"/>
</dbReference>
<dbReference type="InterPro" id="IPR007199">
    <property type="entry name" value="Rep_factor-A_N"/>
</dbReference>
<keyword evidence="6 9" id="KW-0862">Zinc</keyword>
<dbReference type="Proteomes" id="UP000291116">
    <property type="component" value="Unassembled WGS sequence"/>
</dbReference>
<evidence type="ECO:0000256" key="9">
    <source>
        <dbReference type="RuleBase" id="RU364130"/>
    </source>
</evidence>
<evidence type="ECO:0000256" key="3">
    <source>
        <dbReference type="ARBA" id="ARBA00022705"/>
    </source>
</evidence>
<evidence type="ECO:0000256" key="10">
    <source>
        <dbReference type="SAM" id="MobiDB-lite"/>
    </source>
</evidence>
<evidence type="ECO:0000256" key="7">
    <source>
        <dbReference type="ARBA" id="ARBA00023125"/>
    </source>
</evidence>
<dbReference type="InterPro" id="IPR013955">
    <property type="entry name" value="Rep_factor-A_C"/>
</dbReference>